<comment type="caution">
    <text evidence="1">The sequence shown here is derived from an EMBL/GenBank/DDBJ whole genome shotgun (WGS) entry which is preliminary data.</text>
</comment>
<protein>
    <submittedName>
        <fullName evidence="1">Uncharacterized protein</fullName>
    </submittedName>
</protein>
<reference evidence="1 2" key="1">
    <citation type="submission" date="2021-06" db="EMBL/GenBank/DDBJ databases">
        <title>Caerostris extrusa draft genome.</title>
        <authorList>
            <person name="Kono N."/>
            <person name="Arakawa K."/>
        </authorList>
    </citation>
    <scope>NUCLEOTIDE SEQUENCE [LARGE SCALE GENOMIC DNA]</scope>
</reference>
<keyword evidence="2" id="KW-1185">Reference proteome</keyword>
<dbReference type="EMBL" id="BPLR01005936">
    <property type="protein sequence ID" value="GIY06196.1"/>
    <property type="molecule type" value="Genomic_DNA"/>
</dbReference>
<accession>A0AAV4QB28</accession>
<sequence length="127" mass="14173">MLRLLEGKYCSGGKNGELSSSNKVSPRTLAITAHTAKDLYLKRNLLLYLWLHIDETNSKAKTQTWASHSTSPKAVLKTENFSMNWEHKSDYSFQGKKPHVGSDITRTGMKLNAFLANSSISSREGVN</sequence>
<proteinExistence type="predicted"/>
<evidence type="ECO:0000313" key="2">
    <source>
        <dbReference type="Proteomes" id="UP001054945"/>
    </source>
</evidence>
<dbReference type="AlphaFoldDB" id="A0AAV4QB28"/>
<dbReference type="Proteomes" id="UP001054945">
    <property type="component" value="Unassembled WGS sequence"/>
</dbReference>
<gene>
    <name evidence="1" type="ORF">CEXT_29281</name>
</gene>
<evidence type="ECO:0000313" key="1">
    <source>
        <dbReference type="EMBL" id="GIY06196.1"/>
    </source>
</evidence>
<organism evidence="1 2">
    <name type="scientific">Caerostris extrusa</name>
    <name type="common">Bark spider</name>
    <name type="synonym">Caerostris bankana</name>
    <dbReference type="NCBI Taxonomy" id="172846"/>
    <lineage>
        <taxon>Eukaryota</taxon>
        <taxon>Metazoa</taxon>
        <taxon>Ecdysozoa</taxon>
        <taxon>Arthropoda</taxon>
        <taxon>Chelicerata</taxon>
        <taxon>Arachnida</taxon>
        <taxon>Araneae</taxon>
        <taxon>Araneomorphae</taxon>
        <taxon>Entelegynae</taxon>
        <taxon>Araneoidea</taxon>
        <taxon>Araneidae</taxon>
        <taxon>Caerostris</taxon>
    </lineage>
</organism>
<name>A0AAV4QB28_CAEEX</name>